<comment type="subcellular location">
    <subcellularLocation>
        <location evidence="1">Membrane</location>
        <topology evidence="1">Single-pass membrane protein</topology>
    </subcellularLocation>
</comment>
<keyword evidence="7" id="KW-0175">Coiled coil</keyword>
<dbReference type="InterPro" id="IPR050710">
    <property type="entry name" value="Band7/mec-2_domain"/>
</dbReference>
<dbReference type="InterPro" id="IPR010201">
    <property type="entry name" value="HflK"/>
</dbReference>
<feature type="region of interest" description="Disordered" evidence="8">
    <location>
        <begin position="378"/>
        <end position="397"/>
    </location>
</feature>
<reference evidence="11" key="1">
    <citation type="submission" date="2019-01" db="EMBL/GenBank/DDBJ databases">
        <title>Gri0909 isolated from a small marine red alga.</title>
        <authorList>
            <person name="Kim J."/>
            <person name="Jeong S.E."/>
            <person name="Jeon C.O."/>
        </authorList>
    </citation>
    <scope>NUCLEOTIDE SEQUENCE [LARGE SCALE GENOMIC DNA]</scope>
    <source>
        <strain evidence="11">Gri0909</strain>
    </source>
</reference>
<dbReference type="CDD" id="cd03404">
    <property type="entry name" value="SPFH_HflK"/>
    <property type="match status" value="1"/>
</dbReference>
<dbReference type="GO" id="GO:0008233">
    <property type="term" value="F:peptidase activity"/>
    <property type="evidence" value="ECO:0007669"/>
    <property type="project" value="UniProtKB-KW"/>
</dbReference>
<proteinExistence type="inferred from homology"/>
<keyword evidence="11" id="KW-1185">Reference proteome</keyword>
<comment type="caution">
    <text evidence="10">The sequence shown here is derived from an EMBL/GenBank/DDBJ whole genome shotgun (WGS) entry which is preliminary data.</text>
</comment>
<dbReference type="Pfam" id="PF01145">
    <property type="entry name" value="Band_7"/>
    <property type="match status" value="1"/>
</dbReference>
<dbReference type="InterPro" id="IPR020980">
    <property type="entry name" value="Membrane_HflK_N"/>
</dbReference>
<dbReference type="Proteomes" id="UP000287447">
    <property type="component" value="Unassembled WGS sequence"/>
</dbReference>
<evidence type="ECO:0000256" key="1">
    <source>
        <dbReference type="ARBA" id="ARBA00004167"/>
    </source>
</evidence>
<dbReference type="GO" id="GO:0016020">
    <property type="term" value="C:membrane"/>
    <property type="evidence" value="ECO:0007669"/>
    <property type="project" value="UniProtKB-SubCell"/>
</dbReference>
<evidence type="ECO:0000256" key="3">
    <source>
        <dbReference type="ARBA" id="ARBA00022692"/>
    </source>
</evidence>
<keyword evidence="5" id="KW-0472">Membrane</keyword>
<dbReference type="AlphaFoldDB" id="A0A3S2W846"/>
<dbReference type="OrthoDB" id="9779595at2"/>
<accession>A0A3S2W846</accession>
<evidence type="ECO:0000256" key="8">
    <source>
        <dbReference type="SAM" id="MobiDB-lite"/>
    </source>
</evidence>
<dbReference type="InterPro" id="IPR036013">
    <property type="entry name" value="Band_7/SPFH_dom_sf"/>
</dbReference>
<dbReference type="Gene3D" id="3.30.479.30">
    <property type="entry name" value="Band 7 domain"/>
    <property type="match status" value="1"/>
</dbReference>
<evidence type="ECO:0000256" key="7">
    <source>
        <dbReference type="SAM" id="Coils"/>
    </source>
</evidence>
<dbReference type="RefSeq" id="WP_127767411.1">
    <property type="nucleotide sequence ID" value="NZ_SADE01000003.1"/>
</dbReference>
<gene>
    <name evidence="10" type="primary">hflK</name>
    <name evidence="10" type="ORF">EOI86_19900</name>
</gene>
<protein>
    <recommendedName>
        <fullName evidence="6">Protein HflK</fullName>
    </recommendedName>
</protein>
<dbReference type="Pfam" id="PF12221">
    <property type="entry name" value="HflK_N"/>
    <property type="match status" value="1"/>
</dbReference>
<comment type="similarity">
    <text evidence="2 6">Belongs to the band 7/mec-2 family. HflK subfamily.</text>
</comment>
<evidence type="ECO:0000313" key="11">
    <source>
        <dbReference type="Proteomes" id="UP000287447"/>
    </source>
</evidence>
<evidence type="ECO:0000256" key="5">
    <source>
        <dbReference type="ARBA" id="ARBA00023136"/>
    </source>
</evidence>
<dbReference type="PANTHER" id="PTHR43327:SF2">
    <property type="entry name" value="MODULATOR OF FTSH PROTEASE HFLK"/>
    <property type="match status" value="1"/>
</dbReference>
<keyword evidence="3" id="KW-0812">Transmembrane</keyword>
<dbReference type="EMBL" id="SADE01000003">
    <property type="protein sequence ID" value="RVU35090.1"/>
    <property type="molecule type" value="Genomic_DNA"/>
</dbReference>
<dbReference type="GO" id="GO:0006508">
    <property type="term" value="P:proteolysis"/>
    <property type="evidence" value="ECO:0007669"/>
    <property type="project" value="UniProtKB-KW"/>
</dbReference>
<feature type="region of interest" description="Disordered" evidence="8">
    <location>
        <begin position="1"/>
        <end position="52"/>
    </location>
</feature>
<dbReference type="NCBIfam" id="TIGR01933">
    <property type="entry name" value="hflK"/>
    <property type="match status" value="1"/>
</dbReference>
<dbReference type="PANTHER" id="PTHR43327">
    <property type="entry name" value="STOMATIN-LIKE PROTEIN 2, MITOCHONDRIAL"/>
    <property type="match status" value="1"/>
</dbReference>
<comment type="function">
    <text evidence="6">HflC and HflK could encode or regulate a protease.</text>
</comment>
<feature type="compositionally biased region" description="Polar residues" evidence="8">
    <location>
        <begin position="387"/>
        <end position="397"/>
    </location>
</feature>
<keyword evidence="10" id="KW-0378">Hydrolase</keyword>
<evidence type="ECO:0000256" key="6">
    <source>
        <dbReference type="RuleBase" id="RU364113"/>
    </source>
</evidence>
<evidence type="ECO:0000313" key="10">
    <source>
        <dbReference type="EMBL" id="RVU35090.1"/>
    </source>
</evidence>
<evidence type="ECO:0000256" key="2">
    <source>
        <dbReference type="ARBA" id="ARBA00006971"/>
    </source>
</evidence>
<keyword evidence="4" id="KW-1133">Transmembrane helix</keyword>
<keyword evidence="10" id="KW-0645">Protease</keyword>
<sequence>MPWQNNSGGGGPWGGGGGGRGSGGGGGQSPWGRPSGSGGGGGGGNRPPPDVEEMVRKGQERLKSMLPGGMGTKGIFLLGAVVVAGWLLTGFYQVEPNEQGVELVFGKLSETRGPGLNYNYPAPIGTVLKPRVTDVNQEQIGFRASGSGTRASSVRDVPAESLMLTGDENIIDIQAAVFWQIGDAGAFLFNIASPQETVRNAAEAAIREVIGKTGFEFARTSGRGSVAAQVQELIQSILDEYKSGIIVSNVQLQKVDPPGSVINAFRDVQAARADAEKVINEANAYSKEITQRAEGQSQQIKQAAEAYKEERTAAATGDAQRFLSIYNEYVNAKDITKRRIYLQTMEEILRNMDKVLIESQDDGAGVLPYLPLDKLTGDRERRVVPRNPNTADGLDTQ</sequence>
<dbReference type="SMART" id="SM00244">
    <property type="entry name" value="PHB"/>
    <property type="match status" value="1"/>
</dbReference>
<feature type="domain" description="Band 7" evidence="9">
    <location>
        <begin position="89"/>
        <end position="269"/>
    </location>
</feature>
<dbReference type="InterPro" id="IPR001107">
    <property type="entry name" value="Band_7"/>
</dbReference>
<feature type="coiled-coil region" evidence="7">
    <location>
        <begin position="268"/>
        <end position="310"/>
    </location>
</feature>
<evidence type="ECO:0000259" key="9">
    <source>
        <dbReference type="SMART" id="SM00244"/>
    </source>
</evidence>
<name>A0A3S2W846_9PROT</name>
<dbReference type="SUPFAM" id="SSF117892">
    <property type="entry name" value="Band 7/SPFH domain"/>
    <property type="match status" value="1"/>
</dbReference>
<organism evidence="10 11">
    <name type="scientific">Hwanghaeella grinnelliae</name>
    <dbReference type="NCBI Taxonomy" id="2500179"/>
    <lineage>
        <taxon>Bacteria</taxon>
        <taxon>Pseudomonadati</taxon>
        <taxon>Pseudomonadota</taxon>
        <taxon>Alphaproteobacteria</taxon>
        <taxon>Rhodospirillales</taxon>
        <taxon>Rhodospirillaceae</taxon>
        <taxon>Hwanghaeella</taxon>
    </lineage>
</organism>
<feature type="compositionally biased region" description="Gly residues" evidence="8">
    <location>
        <begin position="7"/>
        <end position="45"/>
    </location>
</feature>
<comment type="subunit">
    <text evidence="6">HflC and HflK may interact to form a multimeric complex.</text>
</comment>
<evidence type="ECO:0000256" key="4">
    <source>
        <dbReference type="ARBA" id="ARBA00022989"/>
    </source>
</evidence>